<feature type="domain" description="Ig-like" evidence="13">
    <location>
        <begin position="3858"/>
        <end position="3944"/>
    </location>
</feature>
<evidence type="ECO:0000256" key="2">
    <source>
        <dbReference type="ARBA" id="ARBA00022525"/>
    </source>
</evidence>
<keyword evidence="6 9" id="KW-1015">Disulfide bond</keyword>
<evidence type="ECO:0000256" key="6">
    <source>
        <dbReference type="ARBA" id="ARBA00023157"/>
    </source>
</evidence>
<evidence type="ECO:0000256" key="10">
    <source>
        <dbReference type="SAM" id="MobiDB-lite"/>
    </source>
</evidence>
<dbReference type="FunFam" id="2.60.40.10:FF:002463">
    <property type="entry name" value="High Incidence of Males (Increased X chromosome loss)"/>
    <property type="match status" value="1"/>
</dbReference>
<dbReference type="SMART" id="SM00181">
    <property type="entry name" value="EGF"/>
    <property type="match status" value="2"/>
</dbReference>
<reference evidence="15" key="3">
    <citation type="submission" date="2003-03" db="EMBL/GenBank/DDBJ databases">
        <authorList>
            <person name="Sulson J.E."/>
            <person name="Waterston R."/>
        </authorList>
    </citation>
    <scope>NUCLEOTIDE SEQUENCE</scope>
    <source>
        <strain evidence="15">Bristol N2</strain>
    </source>
</reference>
<organism evidence="14">
    <name type="scientific">Caenorhabditis elegans</name>
    <dbReference type="NCBI Taxonomy" id="6239"/>
    <lineage>
        <taxon>Eukaryota</taxon>
        <taxon>Metazoa</taxon>
        <taxon>Ecdysozoa</taxon>
        <taxon>Nematoda</taxon>
        <taxon>Chromadorea</taxon>
        <taxon>Rhabditida</taxon>
        <taxon>Rhabditina</taxon>
        <taxon>Rhabditomorpha</taxon>
        <taxon>Rhabditoidea</taxon>
        <taxon>Rhabditidae</taxon>
        <taxon>Peloderinae</taxon>
        <taxon>Caenorhabditis</taxon>
    </lineage>
</organism>
<dbReference type="GO" id="GO:0005576">
    <property type="term" value="C:extracellular region"/>
    <property type="evidence" value="ECO:0007669"/>
    <property type="project" value="UniProtKB-SubCell"/>
</dbReference>
<feature type="chain" id="PRO_5015092023" evidence="11">
    <location>
        <begin position="24"/>
        <end position="5198"/>
    </location>
</feature>
<comment type="subcellular location">
    <subcellularLocation>
        <location evidence="1">Secreted</location>
    </subcellularLocation>
</comment>
<dbReference type="GO" id="GO:0098631">
    <property type="term" value="F:cell adhesion mediator activity"/>
    <property type="evidence" value="ECO:0000318"/>
    <property type="project" value="GO_Central"/>
</dbReference>
<dbReference type="SMART" id="SM00179">
    <property type="entry name" value="EGF_CA"/>
    <property type="match status" value="2"/>
</dbReference>
<feature type="domain" description="Ig-like" evidence="13">
    <location>
        <begin position="4045"/>
        <end position="4131"/>
    </location>
</feature>
<feature type="domain" description="Ig-like" evidence="13">
    <location>
        <begin position="2287"/>
        <end position="2379"/>
    </location>
</feature>
<reference evidence="14" key="2">
    <citation type="journal article" date="2001" name="Development">
        <title>Hemicentin, a conserved extracellular member of the immunoglobulin superfamily, organizes epithelial and other cell attachments into oriented line-shaped junctions.</title>
        <authorList>
            <person name="Vogel B.E."/>
            <person name="Hedgecock E.M."/>
        </authorList>
    </citation>
    <scope>NUCLEOTIDE SEQUENCE</scope>
    <source>
        <strain evidence="14">Bristol N2</strain>
    </source>
</reference>
<feature type="domain" description="Ig-like" evidence="13">
    <location>
        <begin position="2099"/>
        <end position="2181"/>
    </location>
</feature>
<dbReference type="FunFam" id="2.60.40.10:FF:003121">
    <property type="entry name" value="High Incidence of Males (Increased X chromosome loss)"/>
    <property type="match status" value="1"/>
</dbReference>
<dbReference type="CDD" id="cd00096">
    <property type="entry name" value="Ig"/>
    <property type="match status" value="15"/>
</dbReference>
<dbReference type="InterPro" id="IPR001881">
    <property type="entry name" value="EGF-like_Ca-bd_dom"/>
</dbReference>
<dbReference type="PIR" id="T43290">
    <property type="entry name" value="T43290"/>
</dbReference>
<evidence type="ECO:0000313" key="14">
    <source>
        <dbReference type="EMBL" id="AAC26792.1"/>
    </source>
</evidence>
<dbReference type="PANTHER" id="PTHR45080:SF8">
    <property type="entry name" value="IG-LIKE DOMAIN-CONTAINING PROTEIN"/>
    <property type="match status" value="1"/>
</dbReference>
<feature type="domain" description="Ig-like" evidence="13">
    <location>
        <begin position="2943"/>
        <end position="3030"/>
    </location>
</feature>
<dbReference type="SMART" id="SM00408">
    <property type="entry name" value="IGc2"/>
    <property type="match status" value="47"/>
</dbReference>
<dbReference type="FunFam" id="2.60.40.10:FF:002122">
    <property type="entry name" value="High Incidence of Males (Increased X chromosome loss)"/>
    <property type="match status" value="1"/>
</dbReference>
<feature type="domain" description="Ig-like" evidence="13">
    <location>
        <begin position="1547"/>
        <end position="1639"/>
    </location>
</feature>
<feature type="domain" description="Ig-like" evidence="13">
    <location>
        <begin position="2854"/>
        <end position="2938"/>
    </location>
</feature>
<name>G5EG33_CAEEL</name>
<feature type="domain" description="Ig-like" evidence="13">
    <location>
        <begin position="4750"/>
        <end position="4835"/>
    </location>
</feature>
<feature type="domain" description="Ig-like" evidence="13">
    <location>
        <begin position="3035"/>
        <end position="3124"/>
    </location>
</feature>
<dbReference type="Gene3D" id="2.10.25.10">
    <property type="entry name" value="Laminin"/>
    <property type="match status" value="1"/>
</dbReference>
<dbReference type="SMART" id="SM00406">
    <property type="entry name" value="IGv"/>
    <property type="match status" value="12"/>
</dbReference>
<feature type="domain" description="Ig-like" evidence="13">
    <location>
        <begin position="611"/>
        <end position="697"/>
    </location>
</feature>
<dbReference type="FunFam" id="2.60.40.10:FF:002833">
    <property type="entry name" value="High Incidence of Males (Increased X chromosome loss)"/>
    <property type="match status" value="1"/>
</dbReference>
<dbReference type="InterPro" id="IPR007110">
    <property type="entry name" value="Ig-like_dom"/>
</dbReference>
<dbReference type="InterPro" id="IPR036465">
    <property type="entry name" value="vWFA_dom_sf"/>
</dbReference>
<dbReference type="FunFam" id="2.60.40.10:FF:003133">
    <property type="entry name" value="High Incidence of Males (Increased X chromosome loss)"/>
    <property type="match status" value="1"/>
</dbReference>
<dbReference type="GO" id="GO:0007157">
    <property type="term" value="P:heterophilic cell-cell adhesion via plasma membrane cell adhesion molecules"/>
    <property type="evidence" value="ECO:0000318"/>
    <property type="project" value="GO_Central"/>
</dbReference>
<dbReference type="InterPro" id="IPR000152">
    <property type="entry name" value="EGF-type_Asp/Asn_hydroxyl_site"/>
</dbReference>
<dbReference type="PROSITE" id="PS00010">
    <property type="entry name" value="ASX_HYDROXYL"/>
    <property type="match status" value="1"/>
</dbReference>
<protein>
    <submittedName>
        <fullName evidence="14">Hemicentin</fullName>
    </submittedName>
    <submittedName>
        <fullName evidence="15">Ig-like domain-containing protein</fullName>
    </submittedName>
</protein>
<dbReference type="InterPro" id="IPR050958">
    <property type="entry name" value="Cell_Adh-Cytoskel_Orgn"/>
</dbReference>
<dbReference type="InterPro" id="IPR013783">
    <property type="entry name" value="Ig-like_fold"/>
</dbReference>
<feature type="region of interest" description="Disordered" evidence="10">
    <location>
        <begin position="4852"/>
        <end position="4892"/>
    </location>
</feature>
<dbReference type="PROSITE" id="PS01187">
    <property type="entry name" value="EGF_CA"/>
    <property type="match status" value="1"/>
</dbReference>
<dbReference type="KEGG" id="cel:CELE_F15G9.4"/>
<dbReference type="Pfam" id="PF23560">
    <property type="entry name" value="GBD_Hemicentin"/>
    <property type="match status" value="1"/>
</dbReference>
<dbReference type="InterPro" id="IPR056475">
    <property type="entry name" value="GBD_Hemicentin/VWA7"/>
</dbReference>
<dbReference type="GO" id="GO:0007156">
    <property type="term" value="P:homophilic cell adhesion via plasma membrane adhesion molecules"/>
    <property type="evidence" value="ECO:0000318"/>
    <property type="project" value="GO_Central"/>
</dbReference>
<dbReference type="SMART" id="SM00409">
    <property type="entry name" value="IG"/>
    <property type="match status" value="45"/>
</dbReference>
<evidence type="ECO:0000256" key="9">
    <source>
        <dbReference type="PROSITE-ProRule" id="PRU00076"/>
    </source>
</evidence>
<keyword evidence="16" id="KW-1185">Reference proteome</keyword>
<keyword evidence="8" id="KW-0393">Immunoglobulin domain</keyword>
<dbReference type="PROSITE" id="PS50026">
    <property type="entry name" value="EGF_3"/>
    <property type="match status" value="1"/>
</dbReference>
<feature type="domain" description="Ig-like" evidence="13">
    <location>
        <begin position="3573"/>
        <end position="3662"/>
    </location>
</feature>
<feature type="domain" description="Ig-like" evidence="13">
    <location>
        <begin position="2569"/>
        <end position="2663"/>
    </location>
</feature>
<feature type="domain" description="Ig-like" evidence="13">
    <location>
        <begin position="3765"/>
        <end position="3854"/>
    </location>
</feature>
<feature type="domain" description="Ig-like" evidence="13">
    <location>
        <begin position="4227"/>
        <end position="4313"/>
    </location>
</feature>
<feature type="domain" description="Ig-like" evidence="13">
    <location>
        <begin position="887"/>
        <end position="974"/>
    </location>
</feature>
<dbReference type="Proteomes" id="UP000001940">
    <property type="component" value="Chromosome X"/>
</dbReference>
<dbReference type="InterPro" id="IPR036179">
    <property type="entry name" value="Ig-like_dom_sf"/>
</dbReference>
<evidence type="ECO:0000313" key="17">
    <source>
        <dbReference type="WormBase" id="F15G9.4b"/>
    </source>
</evidence>
<dbReference type="InterPro" id="IPR003598">
    <property type="entry name" value="Ig_sub2"/>
</dbReference>
<comment type="caution">
    <text evidence="9">Lacks conserved residue(s) required for the propagation of feature annotation.</text>
</comment>
<dbReference type="FunFam" id="2.60.40.10:FF:002698">
    <property type="entry name" value="High Incidence of Males (Increased X chromosome loss)"/>
    <property type="match status" value="1"/>
</dbReference>
<feature type="domain" description="Ig-like" evidence="13">
    <location>
        <begin position="793"/>
        <end position="882"/>
    </location>
</feature>
<feature type="domain" description="Ig-like" evidence="13">
    <location>
        <begin position="3481"/>
        <end position="3564"/>
    </location>
</feature>
<dbReference type="RefSeq" id="NP_001024582.1">
    <property type="nucleotide sequence ID" value="NM_001029411.3"/>
</dbReference>
<dbReference type="CTD" id="181187"/>
<dbReference type="Pfam" id="PF07645">
    <property type="entry name" value="EGF_CA"/>
    <property type="match status" value="2"/>
</dbReference>
<evidence type="ECO:0000256" key="7">
    <source>
        <dbReference type="ARBA" id="ARBA00023180"/>
    </source>
</evidence>
<feature type="domain" description="Ig-like" evidence="13">
    <location>
        <begin position="2005"/>
        <end position="2092"/>
    </location>
</feature>
<keyword evidence="4 11" id="KW-0732">Signal</keyword>
<dbReference type="FunFam" id="2.60.40.10:FF:002576">
    <property type="entry name" value="High Incidence of Males (Increased X chromosome loss)"/>
    <property type="match status" value="1"/>
</dbReference>
<dbReference type="Pfam" id="PF25106">
    <property type="entry name" value="VWA_4"/>
    <property type="match status" value="1"/>
</dbReference>
<dbReference type="GO" id="GO:0005604">
    <property type="term" value="C:basement membrane"/>
    <property type="evidence" value="ECO:0000314"/>
    <property type="project" value="WormBase"/>
</dbReference>
<feature type="domain" description="Ig-like" evidence="13">
    <location>
        <begin position="702"/>
        <end position="788"/>
    </location>
</feature>
<dbReference type="FunFam" id="2.60.40.10:FF:002819">
    <property type="entry name" value="High Incidence of Males (Increased X chromosome loss)"/>
    <property type="match status" value="1"/>
</dbReference>
<sequence>MGRSPSWLYGVLGLLLLATTCSSVNDDKNDPTGKSSLAFVFDITGSMFDDLVQVREGAAKIFKTVMAQREKLIYNYIMVPFHDPYLGEIINTTDSTYFMRQLSKVYVHGGGDCPEKTLTGILKALQISLPSSFIYVFTDARSKDYHLEDEVLNTIQEKQSSVVFVMTGDCGNRTHPGFRTYEKIAAASFGQVFHLEKSDVSTVLEYVRHAVKQKKVHLMYEARERGGTVSRNIPVDKHLSELTISLSGDKDDSDNLDIVLRDPEGRTVDKRLYSKEGGTIDLKNVKLIRLKDPSPGVWTVNTNSRLKHTIRVFGHGAVDFKYGFASRPLDRIELARPRPVLNQDTYLLINMTGLIPPGTVGEIDLVDYHGHSLYKAVASPHRTNPNMYFAGPFVPPKGLFFVRVQGYDEDNYEFMRIAPTAIGSVIVGGPRAFMSPIHQEFVGRDLNLSCTVESASAYTIYWVKTGEDIIGGPLFYHNTDTSVWTIPELSLKDAGEYECRVISNNGNYSVKTRVETRESPPEIFGVRNVSVPLGEAAFLHCSTRSAGEVEIRWTRYGATVFNGPNTERNPTNGTLKIHHVTRADAGVYECMARNAGGMSTRKMRLDIMEPPSVKVTPQDVYFNMREGVNLSCEAMGDPKPEVHWYFKGRHLLNDYKYQVGQDSKFLYIRDATHHDEGTYECRAMSQAGQARDTTDLMLATPPKVEIIQNKMMVGRGDRVSFECKTIRGKPHPKIRWFKNGKDLIKPDDYIKINEGQLHIMGAKDEDAGAYSCVGENMAGKDVQVANLSVGRVPTIIESPHTVRVNIERQVTLQCLAVGIPPPEIEWQKGNVLLATLNNPRYTQLADGNLLITDAQIEDQGQFTCIARNTYGQQSQSTTLMVTGLVSPVLGHVPPEEQLIEGQDLTLSCVVVLGTPKPSIVWIKDDKPVEEGPTIKIEGGGSLLRLRGGNPKDEGKYTCIAVSPAGNSTLHINVQLIKKPEFVYKPEGGIVFKPTISGMDEKHVAVVNSTHDVLDGEGFAIPCVVSGTPPPIITWYLDGRPITPNSRDFTVTADNTLIVRKADKSYSGVYTCQATNSAGDNEQKTTIRIMNTPMISPGQSSFNMVVDDLFTIPCDVYGDPKPVITWLLDDKPFTEGVVNEDGSLTIPNVNEAHRGTFTCHAQNAAGNDTRTVTLTVHTTPTINAENQEKIALQNDDIVLECPAKALPPPVRLWTYEGEKIDSQLIPHTIREDGALVLQNVKLENTGVFVCQVSNLAGEDSLSYTLTVHEKPKIISEVPGVVDVVKGFTIEIPCRATGVPEVIRTWNKNGIDLKMDEKKFSVDNLGTLRIYEADKNDIGNYNCVVTNEAGTSQMTTHVDVQEPPIILPSTQTNNTAVVGDRVELKCYVEASPPASVTWFRRGIAIGTDTKGYVVESDGTLVIQSASVEDATIYTCKASNPAGKAEANLQVTVIASPDIKDPDVVTQESIKESHPFSLYCPVFSNPLPQISWYLNDKPLIDDKTSWKTSDDKRKLHVFKAKITDSGVYKCVARNAAGEGSKSFQVEVIVPLNLDESKYKKKVFAKEGEEVTLGCPVSGFPVPQINWVVDGTVVEPGKKYKGATLSNDGLTLHFDSVSVKQEGNYHCVAQSKGNILDIDVELSVLAVPIVGEDDNLEVFLGKDISLSCDLQTESDDKTTFVWSINGSESDRPDNVQIPSDGHRLYITDAKPENNGKYMCRVTNSAGKAERTLTLDVLEPPVFVEPVFEANQKLIGNNPIILQCQVTGNPKPTVIWKIDGNDVDKSWLFDESLSLLRIEKLTGKSAQISCTAENKAGTASRDFFIQNIAAPTFKNEGDQETIFRESETITLDCPVSLGDFQITWMKQGLPLTENDAIFTLDNTRLTILNANRDHEDIYTCVANNTAGQVSKDFDVVVQVLPKIKNAVVTLEINEGEEIILTCDAEGNPTPTAKWDFNQGDLPKEAVFVNNNHTVVVNNVTKYHTGVYKCYATNKVGQAVKTINVHVRTKPRFESGLTESELTVNLTRSITLECDVDDAIGVGISWTVNGKPFLAETDGVQTLAGGRFLHIVSAKTDDHGSYACTVTNEAGVATKTFNLFVQVPPTIVNEGGEYTVIENNSLVLPCEVTGKPNPVVTWTKDGRPVGDLKSVQVLSEGQQFKIVHAEIAHKGSYICMAKNDVGTAEISFDVDIITRPMIQKGIKNIVTAIKGGALPFKCPIDDDKNFKGQIIWLRNYQPIDLEAEDARITRLSNDRRLTILNVTENDEGQYSCRVKNDAGENSFDFKATVLVPPTIIMLDKDKNKTAVEHSTVTLSCPATGKPEPDITWFKDGEAIHIENIADIIPNGELNGNQLKITRIKEGDAGKYTCEADNSAGSVEQDVNVNVITIPKIEKDGIPSDYESQQNERVVISCPVYARPPAKITWLKAGKPLQSDKFVKTSANGQKLYLFKLRETDSSKYTCIATNEAGTDKRDFKVSMLVAPSFDEPNIVRRITVNSGNPSTLHCPAKGSPSPTITWLKDGNAIEPNDRYVFFDAGRQLQISKTEGSDQGRYTCIATNSVGSDDLENTLEVIIPPVIDGERREAVAVIEGFSSELFCDSNSTGVDVEWQKDGLTINQDTLRGDSFIQIPSSGKKMSFLSARKSDSGRYTCIVRNPAGEARKLFDFAVNDPPSISDELSSANIQTIVPYYPVEINCVVSGSPHPKVYWLFDDKPLEPDSAAYELTNNGETLKIVRSQVEHAGTYTCEAQNNVGKARKDFLVRVTAPPHFEKEREEVVARVGDTMLLTCNAESSVPLSSVYWHAHDESVQNGVITSKYAANEKTLNVTNIQLDDEGFYYCTAVNEAGITKKFFKLIVIETPYFLDQQKLYPIILGKRLTLDCSATGTPPPTILFMKDGKRLNESDEVDIIGSTLVIDNPQKEVEGRYTCIAENKAGRSEKDMMVEVLLPPKLSKEWINVEVQAGDPLTLECPIEDTSGVHITWSRQFGKDGQLDMRAQSSSDKSKLYIMQATPEDADSYSCIAVNDAGGAEAVFQVTVNTPPKIFGDSFSTTEIVADTTLEIPCRTEGIPPPEISWFLDGKPILEMPGVTYKQGDLSLRIDNIKPNQEGRYTCVAENKAGRAEQDTYVEISEPPRVVMASEVMRVVEGRQTTIRCEVFGNPEPVVNWLKDGEPYTSDLLQFSTKLSYLHLRETTLADGGTYTCIATNKAGESQTTTDVEVLVPPRIEDEERVLQGKEGNTYMVHCQVTGRPVPYVTWKRNGKEIEQFNPVLHIRNATRADEGKYSCIASNEAGTAVADFLIDVFTKPTFETHETTFNIVEGESAKIECKIDGHPKPTISWLKGGRPFNMDNIILSPRGDTLMILKAQRFDGGLYTCVATNSYGDSEQDFKVNVYTKPYIDETIDQTPKAVAGGEIILKCPVLGNPTPTVTWKRGDDAVPNDSRHTIVNNYDLKINSVTTEDAGQYSCIAVNEAGNLTTHYAAEVIGKPTFVRKGGNLYEVIENDTITMDCGVTSRPLPSISWFRGDKPVYLYDRYSISPDGSHITINKAKLSDGGKYICRASNEAGTSDIDLILKILVPPKIDKSNIIGNPLAIVARTIYLECPISGIPQPDVIWTKNGMDINMTDSRVILAQNNETFGIENVQVTDQGRYTCTATNRGGKASHDFSLDVLSPPEFDIHGTQPTIKREGDTITLTCPIKLAEDIADQVMDVSWTKDSRALDGDLTDNVDISDDGRKLTISQASLENAGLYTCIALNRAGEASLEFKVEILSPPVIDISRNDVQPQVAVNQPTIMRCAVTGHPFPSIKWLKNGKEVTDDENIRIVEQGQVLQILRTDSDHAGKWSCVAENDAGVKELEMVLDVFTPPVVSVKSDNPIKALGETITLFCNASGNPYPQLKWAKGGSLIFDSPDGARISLKGARLDIPHLKKTDVGDYTCQALNAAGTSEASVSVDVLVPPEINRDGIDMSPRLPAQQSLTLQCLAQGKPVPQMRWTLNGTALTHSTPGITVASDSTFIQINNVSLSDKGVYTCYAENVAGSDNLMYNVDVVQAPVISNGGTKQVIEGELAVIECLVEGYPAPQVSWLRNGNRVETGVQGVRYVTDGRMLTIIEARSLDSGIYLCSATNEAGSAQQAYTLEVLVSPKIITSTPGVLTPSSGSKFSLPCAVRGYPDPIISWTLNGNDIKDGENGHTIGADGTLHIEKAEERHLIYECTAKNDAGADTLEFPVQTIVAPKISTSGNRYINGSEGTETVIKCEIESESSEFSWSKNGVPLLPSNNLIFSEDYKLIKILSTRLSDQGEYSCTAANKAGNATQKTNLNVGVAPKIMERPRTQVVHKGDQVTLWCEASGVPQPAITWYKDNELLTNTGVDETATTKKKSVIFSSISPSQAGVYTCKAENWVASTEEDIDLIVMIPPEVVPERMNVSTNPRQTVFLSCNATGIPEPVISWMRDSNIAIQNNEKYQILGTTLAIRNVLPDDDGFYHCIAKSDAGQKIATRKLIVNKPSDRPAPIWVECDEKGKPKKTEYMIDRGDTPDDNPQLLPWKDVEDSSLNGSIAYRCMPGPRSSRTVLLHAAPQFIVKPKNTTAAIGAIVELRCSAAGPPHPTITWAKDGKLIEDSKFEIAYSHLKVTLNSTSDSGEYTCMAQNSVGSSTVSAFINVDNNILPTPKPSSNQKNVAVITCYERNQAYSRGLTWEYNGVPMPKNLAGIHFMNNGSLVILDTSSLKEGDLELYTCKVRNRRRHSIPHLTSAFEGVPEVKTIDKVEVNNGDSVVLDCEVTSDPLTTHVVWTKNDQKMLDDDAIYVLPNNSLVLLNVEKYDEGVYKCVASNSIGKAFDDTQLNVYEGDFLPLTGFEGSGINIDDSSNAGGSSRREAYKKENEDASTTTITTTSPTTTTTETPLTTTIIPALITLPAKQYPTDDYHEGSANDDGFGPTTQDSLFEFNPPLHPEISVVNTDCAGTINENGDCVDKDGKTHNLKILTGENHCPEGFAMNPHTRICEDLDECAFYQPCDFECINYDGGFQCNCPLGYELAEEGCRDVNECESVRCEDGKACFNQLGGYECIDDPCPANYSLVDDRYCEPECENCTSTPIQVHMLAIPSGLPISHIATLTAYDKSGRVLNDTTYAISDTGAPLARGRMTSGPFTIKAVKRGHAQVWTNRVLAAGDHHKVRVRAHSDHATNELHAPKETNFLVLINVGQYPF</sequence>
<dbReference type="FunFam" id="2.60.40.10:FF:000130">
    <property type="entry name" value="Hemicentin 1"/>
    <property type="match status" value="2"/>
</dbReference>
<dbReference type="FunFam" id="2.60.40.10:FF:002373">
    <property type="entry name" value="High Incidence of Males (Increased X chromosome loss)"/>
    <property type="match status" value="1"/>
</dbReference>
<dbReference type="FunFam" id="2.60.40.10:FF:000368">
    <property type="entry name" value="kalirin isoform X1"/>
    <property type="match status" value="1"/>
</dbReference>
<feature type="domain" description="Ig-like" evidence="13">
    <location>
        <begin position="2666"/>
        <end position="2758"/>
    </location>
</feature>
<feature type="domain" description="Ig-like" evidence="13">
    <location>
        <begin position="2761"/>
        <end position="2837"/>
    </location>
</feature>
<feature type="domain" description="Ig-like" evidence="13">
    <location>
        <begin position="1644"/>
        <end position="1729"/>
    </location>
</feature>
<dbReference type="FunFam" id="2.60.40.10:FF:002959">
    <property type="entry name" value="High Incidence of Males (Increased X chromosome loss)"/>
    <property type="match status" value="1"/>
</dbReference>
<keyword evidence="7" id="KW-0325">Glycoprotein</keyword>
<dbReference type="FunFam" id="2.60.40.10:FF:002468">
    <property type="entry name" value="High Incidence of Males (Increased X chromosome loss)"/>
    <property type="match status" value="1"/>
</dbReference>
<dbReference type="FunFam" id="2.60.40.10:FF:002348">
    <property type="entry name" value="High Incidence of Males (Increased X chromosome loss)"/>
    <property type="match status" value="1"/>
</dbReference>
<evidence type="ECO:0000256" key="5">
    <source>
        <dbReference type="ARBA" id="ARBA00022737"/>
    </source>
</evidence>
<feature type="domain" description="Ig-like" evidence="13">
    <location>
        <begin position="521"/>
        <end position="606"/>
    </location>
</feature>
<feature type="domain" description="Ig-like" evidence="13">
    <location>
        <begin position="1361"/>
        <end position="1449"/>
    </location>
</feature>
<dbReference type="Pfam" id="PF07679">
    <property type="entry name" value="I-set"/>
    <property type="match status" value="38"/>
</dbReference>
<evidence type="ECO:0000313" key="16">
    <source>
        <dbReference type="Proteomes" id="UP000001940"/>
    </source>
</evidence>
<feature type="domain" description="Ig-like" evidence="13">
    <location>
        <begin position="2384"/>
        <end position="2472"/>
    </location>
</feature>
<feature type="compositionally biased region" description="Basic and acidic residues" evidence="10">
    <location>
        <begin position="4864"/>
        <end position="4874"/>
    </location>
</feature>
<feature type="domain" description="Ig-like" evidence="13">
    <location>
        <begin position="4410"/>
        <end position="4495"/>
    </location>
</feature>
<dbReference type="GO" id="GO:0005509">
    <property type="term" value="F:calcium ion binding"/>
    <property type="evidence" value="ECO:0007669"/>
    <property type="project" value="InterPro"/>
</dbReference>
<dbReference type="FunFam" id="2.60.40.10:FF:002243">
    <property type="entry name" value="High Incidence of Males (Increased X chromosome loss)"/>
    <property type="match status" value="2"/>
</dbReference>
<dbReference type="GeneID" id="181187"/>
<dbReference type="FunFam" id="2.60.40.10:FF:002467">
    <property type="entry name" value="High Incidence of Males (Increased X chromosome loss)"/>
    <property type="match status" value="1"/>
</dbReference>
<evidence type="ECO:0000256" key="8">
    <source>
        <dbReference type="ARBA" id="ARBA00023319"/>
    </source>
</evidence>
<dbReference type="PROSITE" id="PS01186">
    <property type="entry name" value="EGF_2"/>
    <property type="match status" value="1"/>
</dbReference>
<feature type="domain" description="EGF-like" evidence="12">
    <location>
        <begin position="4996"/>
        <end position="5033"/>
    </location>
</feature>
<feature type="domain" description="Ig-like" evidence="13">
    <location>
        <begin position="4318"/>
        <end position="4403"/>
    </location>
</feature>
<reference evidence="15" key="4">
    <citation type="submission" date="2024-10" db="EMBL/GenBank/DDBJ databases">
        <authorList>
            <consortium name="WormBase Consortium"/>
            <person name="WormBase"/>
        </authorList>
    </citation>
    <scope>NUCLEOTIDE SEQUENCE</scope>
    <source>
        <strain evidence="15">Bristol N2</strain>
    </source>
</reference>
<dbReference type="Bgee" id="WBGene00001863">
    <property type="expression patterns" value="Expressed in musculature of body wall and 4 other cell types or tissues"/>
</dbReference>
<dbReference type="InterPro" id="IPR000742">
    <property type="entry name" value="EGF"/>
</dbReference>
<dbReference type="CDD" id="cd20970">
    <property type="entry name" value="IgI_1_MuSK"/>
    <property type="match status" value="1"/>
</dbReference>
<gene>
    <name evidence="15 17" type="primary">him-4</name>
    <name evidence="15" type="ORF">CELE_F15G9.4</name>
    <name evidence="17" type="ORF">F15G9.4</name>
</gene>
<dbReference type="InterPro" id="IPR003599">
    <property type="entry name" value="Ig_sub"/>
</dbReference>
<feature type="domain" description="Ig-like" evidence="13">
    <location>
        <begin position="3951"/>
        <end position="4042"/>
    </location>
</feature>
<evidence type="ECO:0000256" key="11">
    <source>
        <dbReference type="SAM" id="SignalP"/>
    </source>
</evidence>
<evidence type="ECO:0000256" key="4">
    <source>
        <dbReference type="ARBA" id="ARBA00022729"/>
    </source>
</evidence>
<keyword evidence="2" id="KW-0964">Secreted</keyword>
<dbReference type="InterPro" id="IPR009030">
    <property type="entry name" value="Growth_fac_rcpt_cys_sf"/>
</dbReference>
<dbReference type="EMBL" id="AF074901">
    <property type="protein sequence ID" value="AAC26792.1"/>
    <property type="molecule type" value="mRNA"/>
</dbReference>
<dbReference type="InterPro" id="IPR049883">
    <property type="entry name" value="NOTCH1_EGF-like"/>
</dbReference>
<feature type="domain" description="Ig-like" evidence="13">
    <location>
        <begin position="3667"/>
        <end position="3761"/>
    </location>
</feature>
<feature type="domain" description="Ig-like" evidence="13">
    <location>
        <begin position="1092"/>
        <end position="1174"/>
    </location>
</feature>
<dbReference type="OrthoDB" id="5985519at2759"/>
<dbReference type="InterPro" id="IPR056861">
    <property type="entry name" value="HMCN1-like_VWA"/>
</dbReference>
<accession>G5EG33</accession>
<feature type="domain" description="Ig-like" evidence="13">
    <location>
        <begin position="1916"/>
        <end position="2000"/>
    </location>
</feature>
<feature type="domain" description="Ig-like" evidence="13">
    <location>
        <begin position="2482"/>
        <end position="2565"/>
    </location>
</feature>
<dbReference type="EMBL" id="BX284606">
    <property type="protein sequence ID" value="CAA87336.1"/>
    <property type="molecule type" value="Genomic_DNA"/>
</dbReference>
<reference evidence="15 16" key="1">
    <citation type="journal article" date="1998" name="Science">
        <title>Genome sequence of the nematode C. elegans: a platform for investigating biology.</title>
        <authorList>
            <consortium name="The C. elegans sequencing consortium"/>
            <person name="Sulson J.E."/>
            <person name="Waterston R."/>
        </authorList>
    </citation>
    <scope>NUCLEOTIDE SEQUENCE [LARGE SCALE GENOMIC DNA]</scope>
    <source>
        <strain evidence="15 16">Bristol N2</strain>
    </source>
</reference>
<dbReference type="SUPFAM" id="SSF48726">
    <property type="entry name" value="Immunoglobulin"/>
    <property type="match status" value="47"/>
</dbReference>
<dbReference type="FunFam" id="2.60.40.10:FF:002684">
    <property type="entry name" value="High Incidence of Males (Increased X chromosome loss)"/>
    <property type="match status" value="1"/>
</dbReference>
<evidence type="ECO:0000256" key="1">
    <source>
        <dbReference type="ARBA" id="ARBA00004613"/>
    </source>
</evidence>
<dbReference type="Gene3D" id="3.40.50.410">
    <property type="entry name" value="von Willebrand factor, type A domain"/>
    <property type="match status" value="1"/>
</dbReference>
<dbReference type="PROSITE" id="PS50835">
    <property type="entry name" value="IG_LIKE"/>
    <property type="match status" value="47"/>
</dbReference>
<feature type="domain" description="Ig-like" evidence="13">
    <location>
        <begin position="3217"/>
        <end position="3290"/>
    </location>
</feature>
<feature type="domain" description="Ig-like" evidence="13">
    <location>
        <begin position="1735"/>
        <end position="1821"/>
    </location>
</feature>
<evidence type="ECO:0007829" key="18">
    <source>
        <dbReference type="PeptideAtlas" id="G5EG33"/>
    </source>
</evidence>
<dbReference type="GO" id="GO:0005912">
    <property type="term" value="C:adherens junction"/>
    <property type="evidence" value="ECO:0000318"/>
    <property type="project" value="GO_Central"/>
</dbReference>
<dbReference type="WormBase" id="F15G9.4b">
    <property type="protein sequence ID" value="CE18596"/>
    <property type="gene ID" value="WBGene00001863"/>
    <property type="gene designation" value="him-4"/>
</dbReference>
<dbReference type="InterPro" id="IPR018097">
    <property type="entry name" value="EGF_Ca-bd_CS"/>
</dbReference>
<keyword evidence="18" id="KW-1267">Proteomics identification</keyword>
<feature type="domain" description="Ig-like" evidence="13">
    <location>
        <begin position="430"/>
        <end position="515"/>
    </location>
</feature>
<feature type="disulfide bond" evidence="9">
    <location>
        <begin position="5000"/>
        <end position="5010"/>
    </location>
</feature>
<dbReference type="FunFam" id="2.60.40.10:FF:002181">
    <property type="entry name" value="High Incidence of Males (Increased X chromosome loss)"/>
    <property type="match status" value="2"/>
</dbReference>
<dbReference type="Gene3D" id="2.60.40.10">
    <property type="entry name" value="Immunoglobulins"/>
    <property type="match status" value="46"/>
</dbReference>
<feature type="domain" description="Ig-like" evidence="13">
    <location>
        <begin position="993"/>
        <end position="1087"/>
    </location>
</feature>
<evidence type="ECO:0000259" key="12">
    <source>
        <dbReference type="PROSITE" id="PS50026"/>
    </source>
</evidence>
<dbReference type="FunCoup" id="G5EG33">
    <property type="interactions" value="638"/>
</dbReference>
<dbReference type="FunFam" id="2.60.40.10:FF:000107">
    <property type="entry name" value="Myosin, light chain kinase a"/>
    <property type="match status" value="2"/>
</dbReference>
<evidence type="ECO:0000259" key="13">
    <source>
        <dbReference type="PROSITE" id="PS50835"/>
    </source>
</evidence>
<evidence type="ECO:0000313" key="15">
    <source>
        <dbReference type="EMBL" id="CAA87336.1"/>
    </source>
</evidence>
<dbReference type="SUPFAM" id="SSF53300">
    <property type="entry name" value="vWA-like"/>
    <property type="match status" value="1"/>
</dbReference>
<feature type="domain" description="Ig-like" evidence="13">
    <location>
        <begin position="1826"/>
        <end position="1911"/>
    </location>
</feature>
<feature type="domain" description="Ig-like" evidence="13">
    <location>
        <begin position="4570"/>
        <end position="4653"/>
    </location>
</feature>
<feature type="domain" description="Ig-like" evidence="13">
    <location>
        <begin position="1459"/>
        <end position="1543"/>
    </location>
</feature>
<dbReference type="Pfam" id="PF13927">
    <property type="entry name" value="Ig_3"/>
    <property type="match status" value="8"/>
</dbReference>
<feature type="domain" description="Ig-like" evidence="13">
    <location>
        <begin position="1270"/>
        <end position="1359"/>
    </location>
</feature>
<keyword evidence="5" id="KW-0677">Repeat</keyword>
<feature type="domain" description="Ig-like" evidence="13">
    <location>
        <begin position="1179"/>
        <end position="1265"/>
    </location>
</feature>
<feature type="compositionally biased region" description="Low complexity" evidence="10">
    <location>
        <begin position="4878"/>
        <end position="4892"/>
    </location>
</feature>
<feature type="domain" description="Ig-like" evidence="13">
    <location>
        <begin position="3300"/>
        <end position="3385"/>
    </location>
</feature>
<dbReference type="CDD" id="cd00054">
    <property type="entry name" value="EGF_CA"/>
    <property type="match status" value="2"/>
</dbReference>
<dbReference type="AGR" id="WB:WBGene00001863"/>
<dbReference type="FunFam" id="2.60.40.10:FF:000503">
    <property type="entry name" value="Hemicentin 1"/>
    <property type="match status" value="7"/>
</dbReference>
<feature type="domain" description="Ig-like" evidence="13">
    <location>
        <begin position="2190"/>
        <end position="2284"/>
    </location>
</feature>
<dbReference type="PANTHER" id="PTHR45080">
    <property type="entry name" value="CONTACTIN 5"/>
    <property type="match status" value="1"/>
</dbReference>
<dbReference type="GO" id="GO:0005886">
    <property type="term" value="C:plasma membrane"/>
    <property type="evidence" value="ECO:0000318"/>
    <property type="project" value="GO_Central"/>
</dbReference>
<feature type="domain" description="Ig-like" evidence="13">
    <location>
        <begin position="3390"/>
        <end position="3478"/>
    </location>
</feature>
<dbReference type="SUPFAM" id="SSF57184">
    <property type="entry name" value="Growth factor receptor domain"/>
    <property type="match status" value="1"/>
</dbReference>
<dbReference type="FunFam" id="2.60.40.10:FF:000032">
    <property type="entry name" value="palladin isoform X1"/>
    <property type="match status" value="6"/>
</dbReference>
<feature type="domain" description="Ig-like" evidence="13">
    <location>
        <begin position="4136"/>
        <end position="4222"/>
    </location>
</feature>
<keyword evidence="3 9" id="KW-0245">EGF-like domain</keyword>
<dbReference type="InterPro" id="IPR013106">
    <property type="entry name" value="Ig_V-set"/>
</dbReference>
<dbReference type="InterPro" id="IPR013098">
    <property type="entry name" value="Ig_I-set"/>
</dbReference>
<dbReference type="ExpressionAtlas" id="G5EG33">
    <property type="expression patterns" value="baseline and differential"/>
</dbReference>
<dbReference type="FunFam" id="2.60.40.10:FF:001751">
    <property type="entry name" value="HMCN2 isoform 3"/>
    <property type="match status" value="1"/>
</dbReference>
<feature type="domain" description="Ig-like" evidence="13">
    <location>
        <begin position="4669"/>
        <end position="4740"/>
    </location>
</feature>
<feature type="domain" description="Ig-like" evidence="13">
    <location>
        <begin position="3127"/>
        <end position="3212"/>
    </location>
</feature>
<evidence type="ECO:0000256" key="3">
    <source>
        <dbReference type="ARBA" id="ARBA00022536"/>
    </source>
</evidence>
<feature type="signal peptide" evidence="11">
    <location>
        <begin position="1"/>
        <end position="23"/>
    </location>
</feature>
<proteinExistence type="evidence at protein level"/>